<protein>
    <submittedName>
        <fullName evidence="1">Uncharacterized protein</fullName>
    </submittedName>
</protein>
<gene>
    <name evidence="1" type="ORF">DFQ14_108136</name>
</gene>
<keyword evidence="2" id="KW-1185">Reference proteome</keyword>
<dbReference type="Proteomes" id="UP000253495">
    <property type="component" value="Unassembled WGS sequence"/>
</dbReference>
<comment type="caution">
    <text evidence="1">The sequence shown here is derived from an EMBL/GenBank/DDBJ whole genome shotgun (WGS) entry which is preliminary data.</text>
</comment>
<evidence type="ECO:0000313" key="1">
    <source>
        <dbReference type="EMBL" id="RCW42876.1"/>
    </source>
</evidence>
<reference evidence="1 2" key="1">
    <citation type="submission" date="2018-07" db="EMBL/GenBank/DDBJ databases">
        <title>Genomic Encyclopedia of Type Strains, Phase III (KMG-III): the genomes of soil and plant-associated and newly described type strains.</title>
        <authorList>
            <person name="Whitman W."/>
        </authorList>
    </citation>
    <scope>NUCLEOTIDE SEQUENCE [LARGE SCALE GENOMIC DNA]</scope>
    <source>
        <strain evidence="1 2">CECT 8575</strain>
    </source>
</reference>
<dbReference type="OrthoDB" id="5197073at2"/>
<organism evidence="1 2">
    <name type="scientific">Halopolyspora algeriensis</name>
    <dbReference type="NCBI Taxonomy" id="1500506"/>
    <lineage>
        <taxon>Bacteria</taxon>
        <taxon>Bacillati</taxon>
        <taxon>Actinomycetota</taxon>
        <taxon>Actinomycetes</taxon>
        <taxon>Actinomycetes incertae sedis</taxon>
        <taxon>Halopolyspora</taxon>
    </lineage>
</organism>
<evidence type="ECO:0000313" key="2">
    <source>
        <dbReference type="Proteomes" id="UP000253495"/>
    </source>
</evidence>
<proteinExistence type="predicted"/>
<dbReference type="EMBL" id="QPJC01000008">
    <property type="protein sequence ID" value="RCW42876.1"/>
    <property type="molecule type" value="Genomic_DNA"/>
</dbReference>
<dbReference type="AlphaFoldDB" id="A0A368VSD2"/>
<name>A0A368VSD2_9ACTN</name>
<dbReference type="RefSeq" id="WP_114453664.1">
    <property type="nucleotide sequence ID" value="NZ_QPJC01000008.1"/>
</dbReference>
<sequence>MDRKGVLVVVSLAVIAAGFLVTRDPVGAAETVRRGWDLAVSALAMVADSLVTFLRHLFEGQ</sequence>
<accession>A0A368VSD2</accession>